<protein>
    <submittedName>
        <fullName evidence="2">Uncharacterized protein</fullName>
    </submittedName>
</protein>
<organism evidence="2 3">
    <name type="scientific">Fusarium zealandicum</name>
    <dbReference type="NCBI Taxonomy" id="1053134"/>
    <lineage>
        <taxon>Eukaryota</taxon>
        <taxon>Fungi</taxon>
        <taxon>Dikarya</taxon>
        <taxon>Ascomycota</taxon>
        <taxon>Pezizomycotina</taxon>
        <taxon>Sordariomycetes</taxon>
        <taxon>Hypocreomycetidae</taxon>
        <taxon>Hypocreales</taxon>
        <taxon>Nectriaceae</taxon>
        <taxon>Fusarium</taxon>
        <taxon>Fusarium staphyleae species complex</taxon>
    </lineage>
</organism>
<dbReference type="Pfam" id="PF04749">
    <property type="entry name" value="PLAC8"/>
    <property type="match status" value="1"/>
</dbReference>
<feature type="region of interest" description="Disordered" evidence="1">
    <location>
        <begin position="329"/>
        <end position="393"/>
    </location>
</feature>
<dbReference type="OrthoDB" id="1045822at2759"/>
<name>A0A8H4UFP1_9HYPO</name>
<feature type="compositionally biased region" description="Low complexity" evidence="1">
    <location>
        <begin position="172"/>
        <end position="188"/>
    </location>
</feature>
<sequence>MSGAGHDRRGLGRSARESSINTEKPFNGWMYQEDSPPSDVLLEAVCCPCIVYGRTEVRFKNAVDRHEGRDVTERPAYSTTSPPVYPMMSSGCLEYASCLPGFGYFVSELRKGVRDLYGIREPEEKDFCESCCYPGSTLIQIENEIILREAAFRRGSGSSATSGYNPMPPMTPATSSSSSRTTSKASTPGTDCDEPLPSIPEDCCESSAPSSRRTSVDRDRERSIARDMMAPTDATLVNNHELYQDPRGPAMYKGSTNHRLHDDPAAPVYPSAIHLLRDDTKAPASPPAIHGPHELFHDARESYNNRPTHVHGVEQDPVESFRPQRALVTPEHSIQQDQRTAPGAHPVSASHQLHHDLMNPPARTSPRPHTLETDEAAAGRPTSHGPHHIHEDN</sequence>
<dbReference type="InterPro" id="IPR006461">
    <property type="entry name" value="PLAC_motif_containing"/>
</dbReference>
<evidence type="ECO:0000313" key="3">
    <source>
        <dbReference type="Proteomes" id="UP000635477"/>
    </source>
</evidence>
<feature type="region of interest" description="Disordered" evidence="1">
    <location>
        <begin position="156"/>
        <end position="227"/>
    </location>
</feature>
<dbReference type="EMBL" id="JABEYC010000647">
    <property type="protein sequence ID" value="KAF4975371.1"/>
    <property type="molecule type" value="Genomic_DNA"/>
</dbReference>
<evidence type="ECO:0000313" key="2">
    <source>
        <dbReference type="EMBL" id="KAF4975371.1"/>
    </source>
</evidence>
<dbReference type="Proteomes" id="UP000635477">
    <property type="component" value="Unassembled WGS sequence"/>
</dbReference>
<gene>
    <name evidence="2" type="ORF">FZEAL_7822</name>
</gene>
<proteinExistence type="predicted"/>
<dbReference type="AlphaFoldDB" id="A0A8H4UFP1"/>
<keyword evidence="3" id="KW-1185">Reference proteome</keyword>
<accession>A0A8H4UFP1</accession>
<evidence type="ECO:0000256" key="1">
    <source>
        <dbReference type="SAM" id="MobiDB-lite"/>
    </source>
</evidence>
<reference evidence="2" key="2">
    <citation type="submission" date="2020-05" db="EMBL/GenBank/DDBJ databases">
        <authorList>
            <person name="Kim H.-S."/>
            <person name="Proctor R.H."/>
            <person name="Brown D.W."/>
        </authorList>
    </citation>
    <scope>NUCLEOTIDE SEQUENCE</scope>
    <source>
        <strain evidence="2">NRRL 22465</strain>
    </source>
</reference>
<comment type="caution">
    <text evidence="2">The sequence shown here is derived from an EMBL/GenBank/DDBJ whole genome shotgun (WGS) entry which is preliminary data.</text>
</comment>
<feature type="compositionally biased region" description="Basic and acidic residues" evidence="1">
    <location>
        <begin position="214"/>
        <end position="225"/>
    </location>
</feature>
<reference evidence="2" key="1">
    <citation type="journal article" date="2020" name="BMC Genomics">
        <title>Correction to: Identification and distribution of gene clusters required for synthesis of sphingolipid metabolism inhibitors in diverse species of the filamentous fungus Fusarium.</title>
        <authorList>
            <person name="Kim H.S."/>
            <person name="Lohmar J.M."/>
            <person name="Busman M."/>
            <person name="Brown D.W."/>
            <person name="Naumann T.A."/>
            <person name="Divon H.H."/>
            <person name="Lysoe E."/>
            <person name="Uhlig S."/>
            <person name="Proctor R.H."/>
        </authorList>
    </citation>
    <scope>NUCLEOTIDE SEQUENCE</scope>
    <source>
        <strain evidence="2">NRRL 22465</strain>
    </source>
</reference>